<dbReference type="Pfam" id="PF05389">
    <property type="entry name" value="MecA"/>
    <property type="match status" value="1"/>
</dbReference>
<dbReference type="InterPro" id="IPR038471">
    <property type="entry name" value="MecA_C_sf"/>
</dbReference>
<protein>
    <submittedName>
        <fullName evidence="3">Adapter protein MecA 1/2</fullName>
    </submittedName>
</protein>
<comment type="caution">
    <text evidence="3">The sequence shown here is derived from an EMBL/GenBank/DDBJ whole genome shotgun (WGS) entry which is preliminary data.</text>
</comment>
<evidence type="ECO:0000256" key="2">
    <source>
        <dbReference type="ARBA" id="ARBA00011738"/>
    </source>
</evidence>
<dbReference type="PANTHER" id="PTHR39161">
    <property type="entry name" value="ADAPTER PROTEIN MECA"/>
    <property type="match status" value="1"/>
</dbReference>
<dbReference type="EMBL" id="JAUSUQ010000009">
    <property type="protein sequence ID" value="MDQ0339761.1"/>
    <property type="molecule type" value="Genomic_DNA"/>
</dbReference>
<comment type="similarity">
    <text evidence="1">Belongs to the MecA family.</text>
</comment>
<dbReference type="Gene3D" id="3.30.70.1950">
    <property type="match status" value="1"/>
</dbReference>
<name>A0ABU0CTL0_9BACI</name>
<organism evidence="3 4">
    <name type="scientific">Caldalkalibacillus uzonensis</name>
    <dbReference type="NCBI Taxonomy" id="353224"/>
    <lineage>
        <taxon>Bacteria</taxon>
        <taxon>Bacillati</taxon>
        <taxon>Bacillota</taxon>
        <taxon>Bacilli</taxon>
        <taxon>Bacillales</taxon>
        <taxon>Bacillaceae</taxon>
        <taxon>Caldalkalibacillus</taxon>
    </lineage>
</organism>
<evidence type="ECO:0000256" key="1">
    <source>
        <dbReference type="ARBA" id="ARBA00005397"/>
    </source>
</evidence>
<dbReference type="PANTHER" id="PTHR39161:SF2">
    <property type="entry name" value="ADAPTER PROTEIN MECA 2"/>
    <property type="match status" value="1"/>
</dbReference>
<accession>A0ABU0CTL0</accession>
<comment type="subunit">
    <text evidence="2">Homodimer.</text>
</comment>
<proteinExistence type="inferred from homology"/>
<evidence type="ECO:0000313" key="4">
    <source>
        <dbReference type="Proteomes" id="UP001232445"/>
    </source>
</evidence>
<reference evidence="3 4" key="1">
    <citation type="submission" date="2023-07" db="EMBL/GenBank/DDBJ databases">
        <title>Genomic Encyclopedia of Type Strains, Phase IV (KMG-IV): sequencing the most valuable type-strain genomes for metagenomic binning, comparative biology and taxonomic classification.</title>
        <authorList>
            <person name="Goeker M."/>
        </authorList>
    </citation>
    <scope>NUCLEOTIDE SEQUENCE [LARGE SCALE GENOMIC DNA]</scope>
    <source>
        <strain evidence="3 4">DSM 17740</strain>
    </source>
</reference>
<dbReference type="Proteomes" id="UP001232445">
    <property type="component" value="Unassembled WGS sequence"/>
</dbReference>
<gene>
    <name evidence="3" type="ORF">J2S00_002554</name>
</gene>
<sequence length="124" mass="15202">MNHDMYSSKLEQRHLVNQQTEPVSHKQYYSCVYKFRDIEDVINLAHRLPLPFFNSKLIRYHHFYYLSVMYPQERMIRRYDWGESIILEYGERTNESIYRLEEYGKVILAENAIATVRDYFHLLD</sequence>
<evidence type="ECO:0000313" key="3">
    <source>
        <dbReference type="EMBL" id="MDQ0339761.1"/>
    </source>
</evidence>
<keyword evidence="4" id="KW-1185">Reference proteome</keyword>
<dbReference type="InterPro" id="IPR008681">
    <property type="entry name" value="Neg-reg_MecA"/>
</dbReference>
<dbReference type="RefSeq" id="WP_307340220.1">
    <property type="nucleotide sequence ID" value="NZ_JAUSUQ010000009.1"/>
</dbReference>